<dbReference type="EMBL" id="BLKM01000199">
    <property type="protein sequence ID" value="GFG30154.1"/>
    <property type="molecule type" value="Genomic_DNA"/>
</dbReference>
<dbReference type="AlphaFoldDB" id="A0A6L2PCB5"/>
<sequence>MDGFEHSYAVNLSCPLTLVTVQPHRAPHWVEDGLKEEQSLDILQDPTRIFNSDEPSPLFCPKARKVLKCNGDINAYETDKGLAKASITGMLAFFASGTICPPMLIYPYKIIPREITDRVPDDWDVAHGLVGWMTAEQFYEYTGNLFTSHIGKHNVKFPSNLSVDGHRTHLTYQQRELF</sequence>
<gene>
    <name evidence="1" type="ORF">Cfor_00899</name>
</gene>
<proteinExistence type="predicted"/>
<dbReference type="Proteomes" id="UP000502823">
    <property type="component" value="Unassembled WGS sequence"/>
</dbReference>
<evidence type="ECO:0008006" key="3">
    <source>
        <dbReference type="Google" id="ProtNLM"/>
    </source>
</evidence>
<keyword evidence="2" id="KW-1185">Reference proteome</keyword>
<reference evidence="2" key="1">
    <citation type="submission" date="2020-01" db="EMBL/GenBank/DDBJ databases">
        <title>Draft genome sequence of the Termite Coptotermes fromosanus.</title>
        <authorList>
            <person name="Itakura S."/>
            <person name="Yosikawa Y."/>
            <person name="Umezawa K."/>
        </authorList>
    </citation>
    <scope>NUCLEOTIDE SEQUENCE [LARGE SCALE GENOMIC DNA]</scope>
</reference>
<organism evidence="1 2">
    <name type="scientific">Coptotermes formosanus</name>
    <name type="common">Formosan subterranean termite</name>
    <dbReference type="NCBI Taxonomy" id="36987"/>
    <lineage>
        <taxon>Eukaryota</taxon>
        <taxon>Metazoa</taxon>
        <taxon>Ecdysozoa</taxon>
        <taxon>Arthropoda</taxon>
        <taxon>Hexapoda</taxon>
        <taxon>Insecta</taxon>
        <taxon>Pterygota</taxon>
        <taxon>Neoptera</taxon>
        <taxon>Polyneoptera</taxon>
        <taxon>Dictyoptera</taxon>
        <taxon>Blattodea</taxon>
        <taxon>Blattoidea</taxon>
        <taxon>Termitoidae</taxon>
        <taxon>Rhinotermitidae</taxon>
        <taxon>Coptotermes</taxon>
    </lineage>
</organism>
<dbReference type="OrthoDB" id="6773793at2759"/>
<name>A0A6L2PCB5_COPFO</name>
<protein>
    <recommendedName>
        <fullName evidence="3">DDE-1 domain-containing protein</fullName>
    </recommendedName>
</protein>
<comment type="caution">
    <text evidence="1">The sequence shown here is derived from an EMBL/GenBank/DDBJ whole genome shotgun (WGS) entry which is preliminary data.</text>
</comment>
<evidence type="ECO:0000313" key="1">
    <source>
        <dbReference type="EMBL" id="GFG30154.1"/>
    </source>
</evidence>
<accession>A0A6L2PCB5</accession>
<dbReference type="InParanoid" id="A0A6L2PCB5"/>
<evidence type="ECO:0000313" key="2">
    <source>
        <dbReference type="Proteomes" id="UP000502823"/>
    </source>
</evidence>